<dbReference type="PANTHER" id="PTHR40688:SF2">
    <property type="entry name" value="RIBBON-HELIX-HELIX PROTEIN COPG DOMAIN-CONTAINING PROTEIN"/>
    <property type="match status" value="1"/>
</dbReference>
<gene>
    <name evidence="1" type="ORF">Osc7112_4019</name>
</gene>
<dbReference type="AlphaFoldDB" id="K9VJT5"/>
<accession>K9VJT5</accession>
<dbReference type="Proteomes" id="UP000010478">
    <property type="component" value="Chromosome"/>
</dbReference>
<dbReference type="eggNOG" id="COG3905">
    <property type="taxonomic scope" value="Bacteria"/>
</dbReference>
<dbReference type="GO" id="GO:0006355">
    <property type="term" value="P:regulation of DNA-templated transcription"/>
    <property type="evidence" value="ECO:0007669"/>
    <property type="project" value="InterPro"/>
</dbReference>
<reference evidence="1 2" key="1">
    <citation type="submission" date="2012-05" db="EMBL/GenBank/DDBJ databases">
        <title>Finished chromosome of genome of Oscillatoria sp. PCC 7112.</title>
        <authorList>
            <consortium name="US DOE Joint Genome Institute"/>
            <person name="Gugger M."/>
            <person name="Coursin T."/>
            <person name="Rippka R."/>
            <person name="Tandeau De Marsac N."/>
            <person name="Huntemann M."/>
            <person name="Wei C.-L."/>
            <person name="Han J."/>
            <person name="Detter J.C."/>
            <person name="Han C."/>
            <person name="Tapia R."/>
            <person name="Davenport K."/>
            <person name="Daligault H."/>
            <person name="Erkkila T."/>
            <person name="Gu W."/>
            <person name="Munk A.C.C."/>
            <person name="Teshima H."/>
            <person name="Xu Y."/>
            <person name="Chain P."/>
            <person name="Chen A."/>
            <person name="Krypides N."/>
            <person name="Mavromatis K."/>
            <person name="Markowitz V."/>
            <person name="Szeto E."/>
            <person name="Ivanova N."/>
            <person name="Mikhailova N."/>
            <person name="Ovchinnikova G."/>
            <person name="Pagani I."/>
            <person name="Pati A."/>
            <person name="Goodwin L."/>
            <person name="Peters L."/>
            <person name="Pitluck S."/>
            <person name="Woyke T."/>
            <person name="Kerfeld C."/>
        </authorList>
    </citation>
    <scope>NUCLEOTIDE SEQUENCE [LARGE SCALE GENOMIC DNA]</scope>
    <source>
        <strain evidence="1 2">PCC 7112</strain>
    </source>
</reference>
<dbReference type="InterPro" id="IPR052991">
    <property type="entry name" value="Non-func_TypeII_TA_Antitoxin"/>
</dbReference>
<evidence type="ECO:0000313" key="2">
    <source>
        <dbReference type="Proteomes" id="UP000010478"/>
    </source>
</evidence>
<dbReference type="STRING" id="179408.Osc7112_4019"/>
<dbReference type="OrthoDB" id="9812023at2"/>
<dbReference type="PANTHER" id="PTHR40688">
    <property type="match status" value="1"/>
</dbReference>
<evidence type="ECO:0008006" key="3">
    <source>
        <dbReference type="Google" id="ProtNLM"/>
    </source>
</evidence>
<dbReference type="RefSeq" id="WP_015177601.1">
    <property type="nucleotide sequence ID" value="NC_019729.1"/>
</dbReference>
<organism evidence="1 2">
    <name type="scientific">Phormidium nigroviride PCC 7112</name>
    <dbReference type="NCBI Taxonomy" id="179408"/>
    <lineage>
        <taxon>Bacteria</taxon>
        <taxon>Bacillati</taxon>
        <taxon>Cyanobacteriota</taxon>
        <taxon>Cyanophyceae</taxon>
        <taxon>Oscillatoriophycideae</taxon>
        <taxon>Oscillatoriales</taxon>
        <taxon>Oscillatoriaceae</taxon>
        <taxon>Phormidium</taxon>
    </lineage>
</organism>
<dbReference type="SUPFAM" id="SSF47598">
    <property type="entry name" value="Ribbon-helix-helix"/>
    <property type="match status" value="1"/>
</dbReference>
<sequence length="80" mass="8979">MSQESFTFLLDSEKKEALKAIANVTDRDLTYVLNEAIASYLDIYQWLLDEINKGVAEAEAGDFASDDEVKAVFVKLTNEN</sequence>
<dbReference type="InterPro" id="IPR010985">
    <property type="entry name" value="Ribbon_hlx_hlx"/>
</dbReference>
<dbReference type="EMBL" id="CP003614">
    <property type="protein sequence ID" value="AFZ08353.1"/>
    <property type="molecule type" value="Genomic_DNA"/>
</dbReference>
<protein>
    <recommendedName>
        <fullName evidence="3">CopG family transcriptional regulator</fullName>
    </recommendedName>
</protein>
<evidence type="ECO:0000313" key="1">
    <source>
        <dbReference type="EMBL" id="AFZ08353.1"/>
    </source>
</evidence>
<dbReference type="KEGG" id="oni:Osc7112_4019"/>
<proteinExistence type="predicted"/>
<dbReference type="HOGENOM" id="CLU_155311_5_3_3"/>
<name>K9VJT5_9CYAN</name>
<keyword evidence="2" id="KW-1185">Reference proteome</keyword>